<dbReference type="SFLD" id="SFLDS00003">
    <property type="entry name" value="Haloacid_Dehalogenase"/>
    <property type="match status" value="1"/>
</dbReference>
<gene>
    <name evidence="1" type="ORF">ATK78_2822</name>
</gene>
<comment type="caution">
    <text evidence="1">The sequence shown here is derived from an EMBL/GenBank/DDBJ whole genome shotgun (WGS) entry which is preliminary data.</text>
</comment>
<dbReference type="Gene3D" id="1.10.150.240">
    <property type="entry name" value="Putative phosphatase, domain 2"/>
    <property type="match status" value="1"/>
</dbReference>
<evidence type="ECO:0000313" key="1">
    <source>
        <dbReference type="EMBL" id="TDQ08313.1"/>
    </source>
</evidence>
<accession>A0A4R6STQ4</accession>
<evidence type="ECO:0000313" key="2">
    <source>
        <dbReference type="Proteomes" id="UP000295620"/>
    </source>
</evidence>
<name>A0A4R6STQ4_9SPHI</name>
<dbReference type="Pfam" id="PF13419">
    <property type="entry name" value="HAD_2"/>
    <property type="match status" value="1"/>
</dbReference>
<dbReference type="InterPro" id="IPR022468">
    <property type="entry name" value="PhnX-like"/>
</dbReference>
<organism evidence="1 2">
    <name type="scientific">Pedobacter metabolipauper</name>
    <dbReference type="NCBI Taxonomy" id="425513"/>
    <lineage>
        <taxon>Bacteria</taxon>
        <taxon>Pseudomonadati</taxon>
        <taxon>Bacteroidota</taxon>
        <taxon>Sphingobacteriia</taxon>
        <taxon>Sphingobacteriales</taxon>
        <taxon>Sphingobacteriaceae</taxon>
        <taxon>Pedobacter</taxon>
    </lineage>
</organism>
<keyword evidence="1" id="KW-0378">Hydrolase</keyword>
<dbReference type="Proteomes" id="UP000295620">
    <property type="component" value="Unassembled WGS sequence"/>
</dbReference>
<keyword evidence="2" id="KW-1185">Reference proteome</keyword>
<dbReference type="AlphaFoldDB" id="A0A4R6STQ4"/>
<proteinExistence type="predicted"/>
<dbReference type="InterPro" id="IPR023214">
    <property type="entry name" value="HAD_sf"/>
</dbReference>
<reference evidence="1 2" key="1">
    <citation type="submission" date="2019-03" db="EMBL/GenBank/DDBJ databases">
        <title>Genomic Encyclopedia of Archaeal and Bacterial Type Strains, Phase II (KMG-II): from individual species to whole genera.</title>
        <authorList>
            <person name="Goeker M."/>
        </authorList>
    </citation>
    <scope>NUCLEOTIDE SEQUENCE [LARGE SCALE GENOMIC DNA]</scope>
    <source>
        <strain evidence="1 2">DSM 19035</strain>
    </source>
</reference>
<dbReference type="InterPro" id="IPR036412">
    <property type="entry name" value="HAD-like_sf"/>
</dbReference>
<dbReference type="InterPro" id="IPR006439">
    <property type="entry name" value="HAD-SF_hydro_IA"/>
</dbReference>
<dbReference type="NCBIfam" id="TIGR03351">
    <property type="entry name" value="PhnX-like"/>
    <property type="match status" value="1"/>
</dbReference>
<dbReference type="EMBL" id="SNYC01000005">
    <property type="protein sequence ID" value="TDQ08313.1"/>
    <property type="molecule type" value="Genomic_DNA"/>
</dbReference>
<protein>
    <submittedName>
        <fullName evidence="1">Phosphonatase-like hydrolase</fullName>
    </submittedName>
</protein>
<dbReference type="SFLD" id="SFLDG01135">
    <property type="entry name" value="C1.5.6:_HAD__Beta-PGM__Phospha"/>
    <property type="match status" value="1"/>
</dbReference>
<dbReference type="PANTHER" id="PTHR43434:SF19">
    <property type="entry name" value="PHOSPHONOACETALDEHYDE HYDROLASE"/>
    <property type="match status" value="1"/>
</dbReference>
<sequence>MKKSKIAMVVFDMAGTTVNENNLVYKTLQNAINNAGFDFSLTEVLAQGAGKEKRQAIRSVLSTYAAVSDEGLISVIYDEFMIALTDAYNNEDILPQPNVTQLFSALKERNILAVLNTGYDRVTASSIIEKLGWKEGVQFDALVTASDVSHNRPQPDMIHLAMKRFEIQDSSRVVKIGDSTIDIEEGQNAGCGLSIGITTGAHTATQLLTANPDYVINDLIDLLPLID</sequence>
<dbReference type="SUPFAM" id="SSF56784">
    <property type="entry name" value="HAD-like"/>
    <property type="match status" value="1"/>
</dbReference>
<dbReference type="RefSeq" id="WP_208112369.1">
    <property type="nucleotide sequence ID" value="NZ_SNYC01000005.1"/>
</dbReference>
<dbReference type="PANTHER" id="PTHR43434">
    <property type="entry name" value="PHOSPHOGLYCOLATE PHOSPHATASE"/>
    <property type="match status" value="1"/>
</dbReference>
<dbReference type="Gene3D" id="3.40.50.1000">
    <property type="entry name" value="HAD superfamily/HAD-like"/>
    <property type="match status" value="1"/>
</dbReference>
<dbReference type="NCBIfam" id="TIGR01549">
    <property type="entry name" value="HAD-SF-IA-v1"/>
    <property type="match status" value="1"/>
</dbReference>
<dbReference type="InterPro" id="IPR041492">
    <property type="entry name" value="HAD_2"/>
</dbReference>
<dbReference type="InterPro" id="IPR050155">
    <property type="entry name" value="HAD-like_hydrolase_sf"/>
</dbReference>
<dbReference type="SFLD" id="SFLDG01129">
    <property type="entry name" value="C1.5:_HAD__Beta-PGM__Phosphata"/>
    <property type="match status" value="1"/>
</dbReference>
<dbReference type="InterPro" id="IPR023198">
    <property type="entry name" value="PGP-like_dom2"/>
</dbReference>
<dbReference type="GO" id="GO:0008967">
    <property type="term" value="F:phosphoglycolate phosphatase activity"/>
    <property type="evidence" value="ECO:0007669"/>
    <property type="project" value="TreeGrafter"/>
</dbReference>
<dbReference type="GO" id="GO:0006281">
    <property type="term" value="P:DNA repair"/>
    <property type="evidence" value="ECO:0007669"/>
    <property type="project" value="TreeGrafter"/>
</dbReference>
<dbReference type="GO" id="GO:0005829">
    <property type="term" value="C:cytosol"/>
    <property type="evidence" value="ECO:0007669"/>
    <property type="project" value="TreeGrafter"/>
</dbReference>